<name>D4LD13_RUMC1</name>
<dbReference type="Proteomes" id="UP000007054">
    <property type="component" value="Chromosome"/>
</dbReference>
<protein>
    <submittedName>
        <fullName evidence="1">Uncharacterized protein</fullName>
    </submittedName>
</protein>
<dbReference type="EMBL" id="FP929052">
    <property type="protein sequence ID" value="CBL17508.1"/>
    <property type="molecule type" value="Genomic_DNA"/>
</dbReference>
<reference evidence="1" key="1">
    <citation type="submission" date="2010-03" db="EMBL/GenBank/DDBJ databases">
        <title>The genome sequence of Ruminococcus sp. 18P13.</title>
        <authorList>
            <consortium name="metaHIT consortium -- http://www.metahit.eu/"/>
            <person name="Pajon A."/>
            <person name="Turner K."/>
            <person name="Parkhill J."/>
            <person name="Bernalier A."/>
        </authorList>
    </citation>
    <scope>NUCLEOTIDE SEQUENCE [LARGE SCALE GENOMIC DNA]</scope>
    <source>
        <strain evidence="1">Type strain: 18P13</strain>
    </source>
</reference>
<evidence type="ECO:0000313" key="2">
    <source>
        <dbReference type="Proteomes" id="UP000007054"/>
    </source>
</evidence>
<accession>D4LD13</accession>
<dbReference type="AlphaFoldDB" id="D4LD13"/>
<dbReference type="PATRIC" id="fig|213810.4.peg.1291"/>
<dbReference type="STRING" id="213810.RUM_13960"/>
<gene>
    <name evidence="1" type="ordered locus">RUM_13960</name>
</gene>
<sequence>MQRIMQALYGAVNETCKMIRYIQTGI</sequence>
<keyword evidence="2" id="KW-1185">Reference proteome</keyword>
<dbReference type="KEGG" id="rch:RUM_13960"/>
<organism evidence="1 2">
    <name type="scientific">Ruminococcus champanellensis (strain DSM 18848 / JCM 17042 / KCTC 15320 / 18P13)</name>
    <dbReference type="NCBI Taxonomy" id="213810"/>
    <lineage>
        <taxon>Bacteria</taxon>
        <taxon>Bacillati</taxon>
        <taxon>Bacillota</taxon>
        <taxon>Clostridia</taxon>
        <taxon>Eubacteriales</taxon>
        <taxon>Oscillospiraceae</taxon>
        <taxon>Ruminococcus</taxon>
    </lineage>
</organism>
<dbReference type="HOGENOM" id="CLU_3417028_0_0_9"/>
<reference evidence="1" key="2">
    <citation type="submission" date="2010-03" db="EMBL/GenBank/DDBJ databases">
        <authorList>
            <person name="Pajon A."/>
        </authorList>
    </citation>
    <scope>NUCLEOTIDE SEQUENCE</scope>
    <source>
        <strain evidence="1">Type strain: 18P13</strain>
    </source>
</reference>
<proteinExistence type="predicted"/>
<evidence type="ECO:0000313" key="1">
    <source>
        <dbReference type="EMBL" id="CBL17508.1"/>
    </source>
</evidence>